<dbReference type="OrthoDB" id="4065492at2759"/>
<evidence type="ECO:0000313" key="1">
    <source>
        <dbReference type="EMBL" id="CDO95346.1"/>
    </source>
</evidence>
<protein>
    <submittedName>
        <fullName evidence="1">WGS project CCBQ000000000 data, contig 00272</fullName>
    </submittedName>
</protein>
<proteinExistence type="predicted"/>
<name>A0A0A8L8H9_9SACH</name>
<dbReference type="Proteomes" id="UP000031516">
    <property type="component" value="Unassembled WGS sequence"/>
</dbReference>
<accession>A0A0A8L8H9</accession>
<organism evidence="1 2">
    <name type="scientific">Kluyveromyces dobzhanskii CBS 2104</name>
    <dbReference type="NCBI Taxonomy" id="1427455"/>
    <lineage>
        <taxon>Eukaryota</taxon>
        <taxon>Fungi</taxon>
        <taxon>Dikarya</taxon>
        <taxon>Ascomycota</taxon>
        <taxon>Saccharomycotina</taxon>
        <taxon>Saccharomycetes</taxon>
        <taxon>Saccharomycetales</taxon>
        <taxon>Saccharomycetaceae</taxon>
        <taxon>Kluyveromyces</taxon>
    </lineage>
</organism>
<gene>
    <name evidence="1" type="ORF">KLDO_g3591</name>
</gene>
<dbReference type="AlphaFoldDB" id="A0A0A8L8H9"/>
<keyword evidence="2" id="KW-1185">Reference proteome</keyword>
<evidence type="ECO:0000313" key="2">
    <source>
        <dbReference type="Proteomes" id="UP000031516"/>
    </source>
</evidence>
<dbReference type="EMBL" id="CCBQ010000044">
    <property type="protein sequence ID" value="CDO95346.1"/>
    <property type="molecule type" value="Genomic_DNA"/>
</dbReference>
<reference evidence="1 2" key="1">
    <citation type="submission" date="2014-03" db="EMBL/GenBank/DDBJ databases">
        <title>The genome of Kluyveromyces dobzhanskii.</title>
        <authorList>
            <person name="Nystedt B."/>
            <person name="Astrom S."/>
        </authorList>
    </citation>
    <scope>NUCLEOTIDE SEQUENCE [LARGE SCALE GENOMIC DNA]</scope>
    <source>
        <strain evidence="1 2">CBS 2104</strain>
    </source>
</reference>
<sequence length="224" mass="25792">MKMDLPELISCSDDDDEGEFVDYCYNTLNSYASTLSIRTLNDFEGPAFFEYQNENGVQVSDIISSTNTEEYSKGYQSYNKIFRNPTGSNLSDVLSLLNFQAKALSNQRQCITTKWNLDFNPIMQKFQFQVTELFDGEPPGFEFITLSAKLPRNKPKKWYHYITHSSYQHILKSFHFRSLSTLQRLTNNVVSSEKDCILSTIWLLDGTEKEIPTDVHTLDSLILA</sequence>
<comment type="caution">
    <text evidence="1">The sequence shown here is derived from an EMBL/GenBank/DDBJ whole genome shotgun (WGS) entry which is preliminary data.</text>
</comment>